<comment type="caution">
    <text evidence="2">The sequence shown here is derived from an EMBL/GenBank/DDBJ whole genome shotgun (WGS) entry which is preliminary data.</text>
</comment>
<dbReference type="GeneID" id="31367472"/>
<dbReference type="AlphaFoldDB" id="D3BV32"/>
<feature type="transmembrane region" description="Helical" evidence="1">
    <location>
        <begin position="6"/>
        <end position="26"/>
    </location>
</feature>
<evidence type="ECO:0000313" key="2">
    <source>
        <dbReference type="EMBL" id="EFA74970.1"/>
    </source>
</evidence>
<dbReference type="EMBL" id="ADBJ01000060">
    <property type="protein sequence ID" value="EFA74970.1"/>
    <property type="molecule type" value="Genomic_DNA"/>
</dbReference>
<keyword evidence="1" id="KW-0472">Membrane</keyword>
<dbReference type="FunCoup" id="D3BV32">
    <property type="interactions" value="805"/>
</dbReference>
<evidence type="ECO:0000256" key="1">
    <source>
        <dbReference type="SAM" id="Phobius"/>
    </source>
</evidence>
<protein>
    <recommendedName>
        <fullName evidence="4">ATP synthase subunit e, mitochondrial</fullName>
    </recommendedName>
</protein>
<dbReference type="OMA" id="GAWYGSK"/>
<keyword evidence="3" id="KW-1185">Reference proteome</keyword>
<dbReference type="InParanoid" id="D3BV32"/>
<proteinExistence type="predicted"/>
<keyword evidence="1" id="KW-1133">Transmembrane helix</keyword>
<accession>D3BV32</accession>
<keyword evidence="1" id="KW-0812">Transmembrane</keyword>
<sequence>MSYTPNSFVGLLYTGSFLAGAMYGSMRIKGLKEKHRDLLVHDIEKAVNQTKTKSFEEGIVFQKAASAPKIETGGFTDELDQLVADVVGAELVRDILA</sequence>
<organism evidence="2 3">
    <name type="scientific">Heterostelium pallidum (strain ATCC 26659 / Pp 5 / PN500)</name>
    <name type="common">Cellular slime mold</name>
    <name type="synonym">Polysphondylium pallidum</name>
    <dbReference type="NCBI Taxonomy" id="670386"/>
    <lineage>
        <taxon>Eukaryota</taxon>
        <taxon>Amoebozoa</taxon>
        <taxon>Evosea</taxon>
        <taxon>Eumycetozoa</taxon>
        <taxon>Dictyostelia</taxon>
        <taxon>Acytosteliales</taxon>
        <taxon>Acytosteliaceae</taxon>
        <taxon>Heterostelium</taxon>
    </lineage>
</organism>
<dbReference type="Proteomes" id="UP000001396">
    <property type="component" value="Unassembled WGS sequence"/>
</dbReference>
<gene>
    <name evidence="2" type="ORF">PPL_12004</name>
</gene>
<name>D3BV32_HETP5</name>
<evidence type="ECO:0000313" key="3">
    <source>
        <dbReference type="Proteomes" id="UP000001396"/>
    </source>
</evidence>
<reference evidence="2 3" key="1">
    <citation type="journal article" date="2011" name="Genome Res.">
        <title>Phylogeny-wide analysis of social amoeba genomes highlights ancient origins for complex intercellular communication.</title>
        <authorList>
            <person name="Heidel A.J."/>
            <person name="Lawal H.M."/>
            <person name="Felder M."/>
            <person name="Schilde C."/>
            <person name="Helps N.R."/>
            <person name="Tunggal B."/>
            <person name="Rivero F."/>
            <person name="John U."/>
            <person name="Schleicher M."/>
            <person name="Eichinger L."/>
            <person name="Platzer M."/>
            <person name="Noegel A.A."/>
            <person name="Schaap P."/>
            <person name="Gloeckner G."/>
        </authorList>
    </citation>
    <scope>NUCLEOTIDE SEQUENCE [LARGE SCALE GENOMIC DNA]</scope>
    <source>
        <strain evidence="3">ATCC 26659 / Pp 5 / PN500</strain>
    </source>
</reference>
<evidence type="ECO:0008006" key="4">
    <source>
        <dbReference type="Google" id="ProtNLM"/>
    </source>
</evidence>
<dbReference type="RefSeq" id="XP_020427104.1">
    <property type="nucleotide sequence ID" value="XM_020582750.1"/>
</dbReference>